<protein>
    <submittedName>
        <fullName evidence="1">Uncharacterized protein</fullName>
    </submittedName>
</protein>
<evidence type="ECO:0000313" key="2">
    <source>
        <dbReference type="Proteomes" id="UP000002059"/>
    </source>
</evidence>
<keyword evidence="2" id="KW-1185">Reference proteome</keyword>
<dbReference type="EMBL" id="KN293993">
    <property type="protein sequence ID" value="EEH38195.1"/>
    <property type="molecule type" value="Genomic_DNA"/>
</dbReference>
<dbReference type="HOGENOM" id="CLU_2469697_0_0_1"/>
<dbReference type="AlphaFoldDB" id="C1GRH1"/>
<dbReference type="Proteomes" id="UP000002059">
    <property type="component" value="Partially assembled WGS sequence"/>
</dbReference>
<dbReference type="RefSeq" id="XP_002797257.1">
    <property type="nucleotide sequence ID" value="XM_002797211.1"/>
</dbReference>
<evidence type="ECO:0000313" key="1">
    <source>
        <dbReference type="EMBL" id="EEH38195.1"/>
    </source>
</evidence>
<dbReference type="OrthoDB" id="10452420at2759"/>
<reference evidence="1 2" key="1">
    <citation type="journal article" date="2011" name="PLoS Genet.">
        <title>Comparative genomic analysis of human fungal pathogens causing paracoccidioidomycosis.</title>
        <authorList>
            <person name="Desjardins C.A."/>
            <person name="Champion M.D."/>
            <person name="Holder J.W."/>
            <person name="Muszewska A."/>
            <person name="Goldberg J."/>
            <person name="Bailao A.M."/>
            <person name="Brigido M.M."/>
            <person name="Ferreira M.E."/>
            <person name="Garcia A.M."/>
            <person name="Grynberg M."/>
            <person name="Gujja S."/>
            <person name="Heiman D.I."/>
            <person name="Henn M.R."/>
            <person name="Kodira C.D."/>
            <person name="Leon-Narvaez H."/>
            <person name="Longo L.V."/>
            <person name="Ma L.J."/>
            <person name="Malavazi I."/>
            <person name="Matsuo A.L."/>
            <person name="Morais F.V."/>
            <person name="Pereira M."/>
            <person name="Rodriguez-Brito S."/>
            <person name="Sakthikumar S."/>
            <person name="Salem-Izacc S.M."/>
            <person name="Sykes S.M."/>
            <person name="Teixeira M.M."/>
            <person name="Vallejo M.C."/>
            <person name="Walter M.E."/>
            <person name="Yandava C."/>
            <person name="Young S."/>
            <person name="Zeng Q."/>
            <person name="Zucker J."/>
            <person name="Felipe M.S."/>
            <person name="Goldman G.H."/>
            <person name="Haas B.J."/>
            <person name="McEwen J.G."/>
            <person name="Nino-Vega G."/>
            <person name="Puccia R."/>
            <person name="San-Blas G."/>
            <person name="Soares C.M."/>
            <person name="Birren B.W."/>
            <person name="Cuomo C.A."/>
        </authorList>
    </citation>
    <scope>NUCLEOTIDE SEQUENCE [LARGE SCALE GENOMIC DNA]</scope>
    <source>
        <strain evidence="2">ATCC MYA-826 / Pb01</strain>
    </source>
</reference>
<accession>C1GRH1</accession>
<sequence length="88" mass="9919">MPYLGSTERPLATDGTILRSQTSLRADFMIDRKSISIMAVNLSTKRLGLIPVPALRDQDSHYDPQRTTAKWYYLCQLGYPNVNGSLET</sequence>
<dbReference type="GeneID" id="9100550"/>
<organism evidence="1 2">
    <name type="scientific">Paracoccidioides lutzii (strain ATCC MYA-826 / Pb01)</name>
    <name type="common">Paracoccidioides brasiliensis</name>
    <dbReference type="NCBI Taxonomy" id="502779"/>
    <lineage>
        <taxon>Eukaryota</taxon>
        <taxon>Fungi</taxon>
        <taxon>Dikarya</taxon>
        <taxon>Ascomycota</taxon>
        <taxon>Pezizomycotina</taxon>
        <taxon>Eurotiomycetes</taxon>
        <taxon>Eurotiomycetidae</taxon>
        <taxon>Onygenales</taxon>
        <taxon>Ajellomycetaceae</taxon>
        <taxon>Paracoccidioides</taxon>
    </lineage>
</organism>
<dbReference type="KEGG" id="pbl:PAAG_01116"/>
<gene>
    <name evidence="1" type="ORF">PAAG_01116</name>
</gene>
<dbReference type="eggNOG" id="ENOG502RQZT">
    <property type="taxonomic scope" value="Eukaryota"/>
</dbReference>
<dbReference type="VEuPathDB" id="FungiDB:PAAG_01116"/>
<name>C1GRH1_PARBA</name>
<proteinExistence type="predicted"/>